<dbReference type="RefSeq" id="WP_192778635.1">
    <property type="nucleotide sequence ID" value="NZ_BAAASY010000008.1"/>
</dbReference>
<organism evidence="1 2">
    <name type="scientific">Nonomuraea africana</name>
    <dbReference type="NCBI Taxonomy" id="46171"/>
    <lineage>
        <taxon>Bacteria</taxon>
        <taxon>Bacillati</taxon>
        <taxon>Actinomycetota</taxon>
        <taxon>Actinomycetes</taxon>
        <taxon>Streptosporangiales</taxon>
        <taxon>Streptosporangiaceae</taxon>
        <taxon>Nonomuraea</taxon>
    </lineage>
</organism>
<evidence type="ECO:0000313" key="2">
    <source>
        <dbReference type="Proteomes" id="UP000661607"/>
    </source>
</evidence>
<dbReference type="Proteomes" id="UP000661607">
    <property type="component" value="Unassembled WGS sequence"/>
</dbReference>
<keyword evidence="2" id="KW-1185">Reference proteome</keyword>
<proteinExistence type="predicted"/>
<gene>
    <name evidence="1" type="ORF">H4W81_006993</name>
</gene>
<name>A0ABR9KQB8_9ACTN</name>
<protein>
    <submittedName>
        <fullName evidence="1">Uncharacterized protein</fullName>
    </submittedName>
</protein>
<sequence length="131" mass="14134">MRILVGCLAAVVVVPLAGLLLLFVPPIWEGNGRLDEFHERVTAYPLPPKAQVRDSDTSISRAPTNGDYCEYSVRLTLQTDLSPAAVQGYYGKAAIVGLSGPAQVSVRPGDSDSVVVEFFDLDGNPWDLRCT</sequence>
<accession>A0ABR9KQB8</accession>
<comment type="caution">
    <text evidence="1">The sequence shown here is derived from an EMBL/GenBank/DDBJ whole genome shotgun (WGS) entry which is preliminary data.</text>
</comment>
<dbReference type="EMBL" id="JADBEF010000001">
    <property type="protein sequence ID" value="MBE1564214.1"/>
    <property type="molecule type" value="Genomic_DNA"/>
</dbReference>
<evidence type="ECO:0000313" key="1">
    <source>
        <dbReference type="EMBL" id="MBE1564214.1"/>
    </source>
</evidence>
<reference evidence="1 2" key="1">
    <citation type="submission" date="2020-10" db="EMBL/GenBank/DDBJ databases">
        <title>Sequencing the genomes of 1000 actinobacteria strains.</title>
        <authorList>
            <person name="Klenk H.-P."/>
        </authorList>
    </citation>
    <scope>NUCLEOTIDE SEQUENCE [LARGE SCALE GENOMIC DNA]</scope>
    <source>
        <strain evidence="1 2">DSM 43748</strain>
    </source>
</reference>